<dbReference type="GeneTree" id="ENSGT00940000163520"/>
<dbReference type="Ensembl" id="ENSELUT00000012067.3">
    <property type="protein sequence ID" value="ENSELUP00000004601.2"/>
    <property type="gene ID" value="ENSELUG00000005735.3"/>
</dbReference>
<dbReference type="Gene3D" id="1.10.287.1490">
    <property type="match status" value="1"/>
</dbReference>
<dbReference type="PANTHER" id="PTHR22923">
    <property type="entry name" value="CEREBELLIN-RELATED"/>
    <property type="match status" value="1"/>
</dbReference>
<reference evidence="6" key="4">
    <citation type="submission" date="2025-09" db="UniProtKB">
        <authorList>
            <consortium name="Ensembl"/>
        </authorList>
    </citation>
    <scope>IDENTIFICATION</scope>
</reference>
<evidence type="ECO:0000313" key="6">
    <source>
        <dbReference type="Ensembl" id="ENSELUP00000004601.2"/>
    </source>
</evidence>
<dbReference type="Proteomes" id="UP000265140">
    <property type="component" value="Chromosome 7"/>
</dbReference>
<dbReference type="AlphaFoldDB" id="A0A3P8XJ58"/>
<dbReference type="SMART" id="SM00110">
    <property type="entry name" value="C1Q"/>
    <property type="match status" value="1"/>
</dbReference>
<feature type="coiled-coil region" evidence="4">
    <location>
        <begin position="41"/>
        <end position="145"/>
    </location>
</feature>
<dbReference type="InterPro" id="IPR008983">
    <property type="entry name" value="Tumour_necrosis_fac-like_dom"/>
</dbReference>
<protein>
    <recommendedName>
        <fullName evidence="5">C1q domain-containing protein</fullName>
    </recommendedName>
</protein>
<evidence type="ECO:0000256" key="2">
    <source>
        <dbReference type="ARBA" id="ARBA00022525"/>
    </source>
</evidence>
<dbReference type="SUPFAM" id="SSF57997">
    <property type="entry name" value="Tropomyosin"/>
    <property type="match status" value="1"/>
</dbReference>
<dbReference type="PROSITE" id="PS50871">
    <property type="entry name" value="C1Q"/>
    <property type="match status" value="1"/>
</dbReference>
<dbReference type="OMA" id="ANSHTTF"/>
<evidence type="ECO:0000256" key="1">
    <source>
        <dbReference type="ARBA" id="ARBA00004613"/>
    </source>
</evidence>
<proteinExistence type="predicted"/>
<name>A0A3P8XJ58_ESOLU</name>
<keyword evidence="3" id="KW-0732">Signal</keyword>
<dbReference type="PANTHER" id="PTHR22923:SF102">
    <property type="entry name" value="CEREBELLIN 13-RELATED"/>
    <property type="match status" value="1"/>
</dbReference>
<dbReference type="PRINTS" id="PR00007">
    <property type="entry name" value="COMPLEMNTC1Q"/>
</dbReference>
<evidence type="ECO:0000259" key="5">
    <source>
        <dbReference type="PROSITE" id="PS50871"/>
    </source>
</evidence>
<dbReference type="InParanoid" id="A0A3P8XJ58"/>
<reference evidence="6" key="3">
    <citation type="submission" date="2025-08" db="UniProtKB">
        <authorList>
            <consortium name="Ensembl"/>
        </authorList>
    </citation>
    <scope>IDENTIFICATION</scope>
</reference>
<dbReference type="Gene3D" id="2.60.120.40">
    <property type="match status" value="1"/>
</dbReference>
<feature type="domain" description="C1q" evidence="5">
    <location>
        <begin position="161"/>
        <end position="298"/>
    </location>
</feature>
<organism evidence="6 7">
    <name type="scientific">Esox lucius</name>
    <name type="common">Northern pike</name>
    <dbReference type="NCBI Taxonomy" id="8010"/>
    <lineage>
        <taxon>Eukaryota</taxon>
        <taxon>Metazoa</taxon>
        <taxon>Chordata</taxon>
        <taxon>Craniata</taxon>
        <taxon>Vertebrata</taxon>
        <taxon>Euteleostomi</taxon>
        <taxon>Actinopterygii</taxon>
        <taxon>Neopterygii</taxon>
        <taxon>Teleostei</taxon>
        <taxon>Protacanthopterygii</taxon>
        <taxon>Esociformes</taxon>
        <taxon>Esocidae</taxon>
        <taxon>Esox</taxon>
    </lineage>
</organism>
<dbReference type="GO" id="GO:0005576">
    <property type="term" value="C:extracellular region"/>
    <property type="evidence" value="ECO:0007669"/>
    <property type="project" value="UniProtKB-SubCell"/>
</dbReference>
<accession>A0A3P8XJ58</accession>
<dbReference type="InterPro" id="IPR050822">
    <property type="entry name" value="Cerebellin_Synaptic_Org"/>
</dbReference>
<keyword evidence="7" id="KW-1185">Reference proteome</keyword>
<dbReference type="Pfam" id="PF00386">
    <property type="entry name" value="C1q"/>
    <property type="match status" value="1"/>
</dbReference>
<dbReference type="Bgee" id="ENSELUG00000005735">
    <property type="expression patterns" value="Expressed in nose and 4 other cell types or tissues"/>
</dbReference>
<evidence type="ECO:0000313" key="7">
    <source>
        <dbReference type="Proteomes" id="UP000265140"/>
    </source>
</evidence>
<evidence type="ECO:0000256" key="4">
    <source>
        <dbReference type="SAM" id="Coils"/>
    </source>
</evidence>
<dbReference type="SUPFAM" id="SSF49842">
    <property type="entry name" value="TNF-like"/>
    <property type="match status" value="1"/>
</dbReference>
<keyword evidence="4" id="KW-0175">Coiled coil</keyword>
<evidence type="ECO:0000256" key="3">
    <source>
        <dbReference type="ARBA" id="ARBA00022729"/>
    </source>
</evidence>
<keyword evidence="2" id="KW-0964">Secreted</keyword>
<reference evidence="6" key="2">
    <citation type="submission" date="2020-02" db="EMBL/GenBank/DDBJ databases">
        <title>Esox lucius (northern pike) genome, fEsoLuc1, primary haplotype.</title>
        <authorList>
            <person name="Myers G."/>
            <person name="Karagic N."/>
            <person name="Meyer A."/>
            <person name="Pippel M."/>
            <person name="Reichard M."/>
            <person name="Winkler S."/>
            <person name="Tracey A."/>
            <person name="Sims Y."/>
            <person name="Howe K."/>
            <person name="Rhie A."/>
            <person name="Formenti G."/>
            <person name="Durbin R."/>
            <person name="Fedrigo O."/>
            <person name="Jarvis E.D."/>
        </authorList>
    </citation>
    <scope>NUCLEOTIDE SEQUENCE [LARGE SCALE GENOMIC DNA]</scope>
</reference>
<sequence>MTEGRMYKPAWTFQSVRLKPQAQAAEVSAMGGGQSAGESQVEELKMENAAMGARLTASENELQINKSKIQELESKNAVQAAEVSALGTRLSACESQVEKLKTENAAQAAEVSALESRLNVTESRLEELKTENTAQAAELSALTVRVSASESQMEELKSMNPVTPKVAFYTALTDSGYIGPFTTDTTLKYSNVYTNIGNSYDPTTGFFTAPVKGIYYIRFTLCGLRGEVNMGVYMSKNNQKVMYNVERKEKEGFTYISNAVTLELEERDWIHMSLPSGMAIYDNDFNQSTFSGFLLFPM</sequence>
<comment type="subcellular location">
    <subcellularLocation>
        <location evidence="1">Secreted</location>
    </subcellularLocation>
</comment>
<reference evidence="7" key="1">
    <citation type="journal article" date="2014" name="PLoS ONE">
        <title>The genome and linkage map of the northern pike (Esox lucius): conserved synteny revealed between the salmonid sister group and the Neoteleostei.</title>
        <authorList>
            <person name="Rondeau E.B."/>
            <person name="Minkley D.R."/>
            <person name="Leong J.S."/>
            <person name="Messmer A.M."/>
            <person name="Jantzen J.R."/>
            <person name="von Schalburg K.R."/>
            <person name="Lemon C."/>
            <person name="Bird N.H."/>
            <person name="Koop B.F."/>
        </authorList>
    </citation>
    <scope>NUCLEOTIDE SEQUENCE</scope>
</reference>
<dbReference type="InterPro" id="IPR001073">
    <property type="entry name" value="C1q_dom"/>
</dbReference>